<dbReference type="AlphaFoldDB" id="A0A913X7U6"/>
<organism evidence="9 10">
    <name type="scientific">Exaiptasia diaphana</name>
    <name type="common">Tropical sea anemone</name>
    <name type="synonym">Aiptasia pulchella</name>
    <dbReference type="NCBI Taxonomy" id="2652724"/>
    <lineage>
        <taxon>Eukaryota</taxon>
        <taxon>Metazoa</taxon>
        <taxon>Cnidaria</taxon>
        <taxon>Anthozoa</taxon>
        <taxon>Hexacorallia</taxon>
        <taxon>Actiniaria</taxon>
        <taxon>Aiptasiidae</taxon>
        <taxon>Exaiptasia</taxon>
    </lineage>
</organism>
<evidence type="ECO:0000259" key="8">
    <source>
        <dbReference type="PROSITE" id="PS50023"/>
    </source>
</evidence>
<evidence type="ECO:0000256" key="5">
    <source>
        <dbReference type="ARBA" id="ARBA00023038"/>
    </source>
</evidence>
<dbReference type="GO" id="GO:0030018">
    <property type="term" value="C:Z disc"/>
    <property type="evidence" value="ECO:0007669"/>
    <property type="project" value="TreeGrafter"/>
</dbReference>
<dbReference type="GO" id="GO:0042805">
    <property type="term" value="F:actinin binding"/>
    <property type="evidence" value="ECO:0007669"/>
    <property type="project" value="TreeGrafter"/>
</dbReference>
<evidence type="ECO:0000256" key="1">
    <source>
        <dbReference type="ARBA" id="ARBA00004123"/>
    </source>
</evidence>
<comment type="subcellular location">
    <subcellularLocation>
        <location evidence="1">Nucleus</location>
    </subcellularLocation>
</comment>
<dbReference type="SMART" id="SM00132">
    <property type="entry name" value="LIM"/>
    <property type="match status" value="1"/>
</dbReference>
<dbReference type="PANTHER" id="PTHR24215:SF35">
    <property type="entry name" value="MUSCLE LIM PROTEIN MLP84B"/>
    <property type="match status" value="1"/>
</dbReference>
<dbReference type="RefSeq" id="XP_020900345.2">
    <property type="nucleotide sequence ID" value="XM_021044686.2"/>
</dbReference>
<sequence>MAGKVWHRRCFSCADTKCRKKLESTTCCDAEGEIWCKTCYAKRFGPKGYGFGVGAGALRLTQDAHGKTTAAPKLFADYSEQGEFQEGSCHKCGNPVFEAEKIPSSNHVYHRNCFVCFECGIRLESTTVNDHEHGIYCSACYAKRYGAKGYGYGVGAGALKFTGKK</sequence>
<dbReference type="PROSITE" id="PS00478">
    <property type="entry name" value="LIM_DOMAIN_1"/>
    <property type="match status" value="1"/>
</dbReference>
<dbReference type="OrthoDB" id="1679758at2759"/>
<keyword evidence="10" id="KW-1185">Reference proteome</keyword>
<dbReference type="InterPro" id="IPR001781">
    <property type="entry name" value="Znf_LIM"/>
</dbReference>
<proteinExistence type="predicted"/>
<evidence type="ECO:0000313" key="10">
    <source>
        <dbReference type="Proteomes" id="UP000887567"/>
    </source>
</evidence>
<feature type="domain" description="LIM zinc-binding" evidence="8">
    <location>
        <begin position="1"/>
        <end position="46"/>
    </location>
</feature>
<dbReference type="KEGG" id="epa:110238988"/>
<protein>
    <recommendedName>
        <fullName evidence="8">LIM zinc-binding domain-containing protein</fullName>
    </recommendedName>
</protein>
<dbReference type="PANTHER" id="PTHR24215">
    <property type="entry name" value="RHO-GTPASE-ACTIVATING PROTEIN LRG1"/>
    <property type="match status" value="1"/>
</dbReference>
<reference evidence="9" key="1">
    <citation type="submission" date="2022-11" db="UniProtKB">
        <authorList>
            <consortium name="EnsemblMetazoa"/>
        </authorList>
    </citation>
    <scope>IDENTIFICATION</scope>
</reference>
<dbReference type="SUPFAM" id="SSF57716">
    <property type="entry name" value="Glucocorticoid receptor-like (DNA-binding domain)"/>
    <property type="match status" value="3"/>
</dbReference>
<evidence type="ECO:0000256" key="6">
    <source>
        <dbReference type="ARBA" id="ARBA00023242"/>
    </source>
</evidence>
<dbReference type="Gene3D" id="2.10.110.10">
    <property type="entry name" value="Cysteine Rich Protein"/>
    <property type="match status" value="2"/>
</dbReference>
<evidence type="ECO:0000256" key="3">
    <source>
        <dbReference type="ARBA" id="ARBA00022737"/>
    </source>
</evidence>
<dbReference type="GO" id="GO:0008307">
    <property type="term" value="F:structural constituent of muscle"/>
    <property type="evidence" value="ECO:0007669"/>
    <property type="project" value="TreeGrafter"/>
</dbReference>
<keyword evidence="2 7" id="KW-0479">Metal-binding</keyword>
<dbReference type="Proteomes" id="UP000887567">
    <property type="component" value="Unplaced"/>
</dbReference>
<accession>A0A913X7U6</accession>
<evidence type="ECO:0000313" key="9">
    <source>
        <dbReference type="EnsemblMetazoa" id="XP_020900345.2"/>
    </source>
</evidence>
<dbReference type="OMA" id="GICHRCE"/>
<dbReference type="FunFam" id="2.10.110.10:FF:000001">
    <property type="entry name" value="Cysteine and glycine-rich protein 1"/>
    <property type="match status" value="2"/>
</dbReference>
<name>A0A913X7U6_EXADI</name>
<evidence type="ECO:0000256" key="4">
    <source>
        <dbReference type="ARBA" id="ARBA00022833"/>
    </source>
</evidence>
<dbReference type="Pfam" id="PF00412">
    <property type="entry name" value="LIM"/>
    <property type="match status" value="2"/>
</dbReference>
<evidence type="ECO:0000256" key="2">
    <source>
        <dbReference type="ARBA" id="ARBA00022723"/>
    </source>
</evidence>
<dbReference type="GO" id="GO:0046872">
    <property type="term" value="F:metal ion binding"/>
    <property type="evidence" value="ECO:0007669"/>
    <property type="project" value="UniProtKB-KW"/>
</dbReference>
<dbReference type="PROSITE" id="PS50023">
    <property type="entry name" value="LIM_DOMAIN_2"/>
    <property type="match status" value="2"/>
</dbReference>
<keyword evidence="3" id="KW-0677">Repeat</keyword>
<keyword evidence="6" id="KW-0539">Nucleus</keyword>
<keyword evidence="4 7" id="KW-0862">Zinc</keyword>
<feature type="domain" description="LIM zinc-binding" evidence="8">
    <location>
        <begin position="87"/>
        <end position="147"/>
    </location>
</feature>
<dbReference type="GO" id="GO:0045214">
    <property type="term" value="P:sarcomere organization"/>
    <property type="evidence" value="ECO:0007669"/>
    <property type="project" value="TreeGrafter"/>
</dbReference>
<evidence type="ECO:0000256" key="7">
    <source>
        <dbReference type="PROSITE-ProRule" id="PRU00125"/>
    </source>
</evidence>
<dbReference type="GO" id="GO:0060537">
    <property type="term" value="P:muscle tissue development"/>
    <property type="evidence" value="ECO:0007669"/>
    <property type="project" value="TreeGrafter"/>
</dbReference>
<dbReference type="EnsemblMetazoa" id="XM_021044686.2">
    <property type="protein sequence ID" value="XP_020900345.2"/>
    <property type="gene ID" value="LOC110238988"/>
</dbReference>
<keyword evidence="5 7" id="KW-0440">LIM domain</keyword>
<dbReference type="GO" id="GO:0005634">
    <property type="term" value="C:nucleus"/>
    <property type="evidence" value="ECO:0007669"/>
    <property type="project" value="UniProtKB-SubCell"/>
</dbReference>
<dbReference type="GeneID" id="110238988"/>